<dbReference type="Pfam" id="PF08281">
    <property type="entry name" value="Sigma70_r4_2"/>
    <property type="match status" value="1"/>
</dbReference>
<evidence type="ECO:0000313" key="7">
    <source>
        <dbReference type="Proteomes" id="UP001220610"/>
    </source>
</evidence>
<dbReference type="InterPro" id="IPR007627">
    <property type="entry name" value="RNA_pol_sigma70_r2"/>
</dbReference>
<dbReference type="SUPFAM" id="SSF88946">
    <property type="entry name" value="Sigma2 domain of RNA polymerase sigma factors"/>
    <property type="match status" value="1"/>
</dbReference>
<reference evidence="6" key="1">
    <citation type="submission" date="2023-03" db="EMBL/GenBank/DDBJ databases">
        <title>Andean soil-derived lignocellulolytic bacterial consortium as a source of novel taxa and putative plastic-active enzymes.</title>
        <authorList>
            <person name="Diaz-Garcia L."/>
            <person name="Chuvochina M."/>
            <person name="Feuerriegel G."/>
            <person name="Bunk B."/>
            <person name="Sproer C."/>
            <person name="Streit W.R."/>
            <person name="Rodriguez L.M."/>
            <person name="Overmann J."/>
            <person name="Jimenez D.J."/>
        </authorList>
    </citation>
    <scope>NUCLEOTIDE SEQUENCE</scope>
    <source>
        <strain evidence="6">MAG 7</strain>
    </source>
</reference>
<dbReference type="InterPro" id="IPR013324">
    <property type="entry name" value="RNA_pol_sigma_r3/r4-like"/>
</dbReference>
<keyword evidence="4" id="KW-0804">Transcription</keyword>
<dbReference type="InterPro" id="IPR039425">
    <property type="entry name" value="RNA_pol_sigma-70-like"/>
</dbReference>
<dbReference type="InterPro" id="IPR036388">
    <property type="entry name" value="WH-like_DNA-bd_sf"/>
</dbReference>
<sequence>MADYALYTDQALTDLLQQEDQLAFREIYNRYWNLLFTLAARQLDNAQEAEDTVQQLFIEIWERRKNIQVKRSLNHWLAAAVKFKVLSIYSARHRQLSITGILPEDLPAQTPQPHSILEMQQLMAQLEAAVEALPERPRIVYRMSREGNLSNQEIARQLDISEKTVENHMNRALTSIRKSLGDAALSISILLF</sequence>
<evidence type="ECO:0000256" key="3">
    <source>
        <dbReference type="ARBA" id="ARBA00023082"/>
    </source>
</evidence>
<gene>
    <name evidence="6" type="ORF">P0Y53_14420</name>
</gene>
<dbReference type="Proteomes" id="UP001220610">
    <property type="component" value="Chromosome"/>
</dbReference>
<keyword evidence="2" id="KW-0805">Transcription regulation</keyword>
<organism evidence="6 7">
    <name type="scientific">Candidatus Pseudobacter hemicellulosilyticus</name>
    <dbReference type="NCBI Taxonomy" id="3121375"/>
    <lineage>
        <taxon>Bacteria</taxon>
        <taxon>Pseudomonadati</taxon>
        <taxon>Bacteroidota</taxon>
        <taxon>Chitinophagia</taxon>
        <taxon>Chitinophagales</taxon>
        <taxon>Chitinophagaceae</taxon>
        <taxon>Pseudobacter</taxon>
    </lineage>
</organism>
<evidence type="ECO:0000256" key="2">
    <source>
        <dbReference type="ARBA" id="ARBA00023015"/>
    </source>
</evidence>
<dbReference type="EMBL" id="CP119311">
    <property type="protein sequence ID" value="WEK33684.1"/>
    <property type="molecule type" value="Genomic_DNA"/>
</dbReference>
<feature type="domain" description="HTH luxR-type" evidence="5">
    <location>
        <begin position="130"/>
        <end position="187"/>
    </location>
</feature>
<dbReference type="InterPro" id="IPR014284">
    <property type="entry name" value="RNA_pol_sigma-70_dom"/>
</dbReference>
<dbReference type="Pfam" id="PF04542">
    <property type="entry name" value="Sigma70_r2"/>
    <property type="match status" value="1"/>
</dbReference>
<dbReference type="NCBIfam" id="TIGR02937">
    <property type="entry name" value="sigma70-ECF"/>
    <property type="match status" value="1"/>
</dbReference>
<evidence type="ECO:0000256" key="1">
    <source>
        <dbReference type="ARBA" id="ARBA00010641"/>
    </source>
</evidence>
<dbReference type="InterPro" id="IPR000792">
    <property type="entry name" value="Tscrpt_reg_LuxR_C"/>
</dbReference>
<dbReference type="GO" id="GO:0003677">
    <property type="term" value="F:DNA binding"/>
    <property type="evidence" value="ECO:0007669"/>
    <property type="project" value="InterPro"/>
</dbReference>
<dbReference type="Gene3D" id="1.10.10.10">
    <property type="entry name" value="Winged helix-like DNA-binding domain superfamily/Winged helix DNA-binding domain"/>
    <property type="match status" value="1"/>
</dbReference>
<dbReference type="AlphaFoldDB" id="A0AAJ5WM97"/>
<evidence type="ECO:0000256" key="4">
    <source>
        <dbReference type="ARBA" id="ARBA00023163"/>
    </source>
</evidence>
<dbReference type="GO" id="GO:0016987">
    <property type="term" value="F:sigma factor activity"/>
    <property type="evidence" value="ECO:0007669"/>
    <property type="project" value="UniProtKB-KW"/>
</dbReference>
<dbReference type="InterPro" id="IPR013325">
    <property type="entry name" value="RNA_pol_sigma_r2"/>
</dbReference>
<dbReference type="GO" id="GO:0006352">
    <property type="term" value="P:DNA-templated transcription initiation"/>
    <property type="evidence" value="ECO:0007669"/>
    <property type="project" value="InterPro"/>
</dbReference>
<keyword evidence="3" id="KW-0731">Sigma factor</keyword>
<dbReference type="PANTHER" id="PTHR43133:SF46">
    <property type="entry name" value="RNA POLYMERASE SIGMA-70 FACTOR ECF SUBFAMILY"/>
    <property type="match status" value="1"/>
</dbReference>
<dbReference type="SUPFAM" id="SSF88659">
    <property type="entry name" value="Sigma3 and sigma4 domains of RNA polymerase sigma factors"/>
    <property type="match status" value="1"/>
</dbReference>
<evidence type="ECO:0000259" key="5">
    <source>
        <dbReference type="SMART" id="SM00421"/>
    </source>
</evidence>
<evidence type="ECO:0000313" key="6">
    <source>
        <dbReference type="EMBL" id="WEK33684.1"/>
    </source>
</evidence>
<dbReference type="PANTHER" id="PTHR43133">
    <property type="entry name" value="RNA POLYMERASE ECF-TYPE SIGMA FACTO"/>
    <property type="match status" value="1"/>
</dbReference>
<comment type="similarity">
    <text evidence="1">Belongs to the sigma-70 factor family. ECF subfamily.</text>
</comment>
<protein>
    <submittedName>
        <fullName evidence="6">RNA polymerase sigma-70 factor</fullName>
    </submittedName>
</protein>
<dbReference type="Gene3D" id="1.10.1740.10">
    <property type="match status" value="1"/>
</dbReference>
<proteinExistence type="inferred from homology"/>
<dbReference type="InterPro" id="IPR014327">
    <property type="entry name" value="RNA_pol_sigma70_bacteroid"/>
</dbReference>
<dbReference type="NCBIfam" id="TIGR02985">
    <property type="entry name" value="Sig70_bacteroi1"/>
    <property type="match status" value="1"/>
</dbReference>
<dbReference type="SMART" id="SM00421">
    <property type="entry name" value="HTH_LUXR"/>
    <property type="match status" value="1"/>
</dbReference>
<dbReference type="InterPro" id="IPR013249">
    <property type="entry name" value="RNA_pol_sigma70_r4_t2"/>
</dbReference>
<name>A0AAJ5WM97_9BACT</name>
<accession>A0AAJ5WM97</accession>